<accession>A0A7S3BE26</accession>
<dbReference type="InterPro" id="IPR002742">
    <property type="entry name" value="Desulfoferrodoxin_Fe-bd_dom"/>
</dbReference>
<gene>
    <name evidence="4" type="ORF">HERI1096_LOCUS29219</name>
</gene>
<dbReference type="Pfam" id="PF01880">
    <property type="entry name" value="Desulfoferrodox"/>
    <property type="match status" value="1"/>
</dbReference>
<dbReference type="AlphaFoldDB" id="A0A7S3BE26"/>
<sequence>MAIALVACGLLLSASASAAVVPELLELVKGREAEGVFDRYEPPEKWVGKQHDFEPIMTWTKVQGHGEANIRVTHTNTEEHFIEAIYVKDHDGNVIGGNLLSRKDKPAAKIKIPDETYKLTAFAIGNLHGVWKSLELDLSWTIGRSNDGRIVSNTPPLKAGAPVPTKPPKDEL</sequence>
<protein>
    <recommendedName>
        <fullName evidence="3">Desulfoferrodoxin ferrous iron-binding domain-containing protein</fullName>
    </recommendedName>
</protein>
<keyword evidence="2" id="KW-0732">Signal</keyword>
<dbReference type="EMBL" id="HBHX01052977">
    <property type="protein sequence ID" value="CAE0132502.1"/>
    <property type="molecule type" value="Transcribed_RNA"/>
</dbReference>
<dbReference type="SUPFAM" id="SSF49367">
    <property type="entry name" value="Superoxide reductase-like"/>
    <property type="match status" value="1"/>
</dbReference>
<feature type="signal peptide" evidence="2">
    <location>
        <begin position="1"/>
        <end position="18"/>
    </location>
</feature>
<feature type="region of interest" description="Disordered" evidence="1">
    <location>
        <begin position="149"/>
        <end position="172"/>
    </location>
</feature>
<organism evidence="4">
    <name type="scientific">Haptolina ericina</name>
    <dbReference type="NCBI Taxonomy" id="156174"/>
    <lineage>
        <taxon>Eukaryota</taxon>
        <taxon>Haptista</taxon>
        <taxon>Haptophyta</taxon>
        <taxon>Prymnesiophyceae</taxon>
        <taxon>Prymnesiales</taxon>
        <taxon>Prymnesiaceae</taxon>
        <taxon>Haptolina</taxon>
    </lineage>
</organism>
<name>A0A7S3BE26_9EUKA</name>
<evidence type="ECO:0000313" key="4">
    <source>
        <dbReference type="EMBL" id="CAE0132502.1"/>
    </source>
</evidence>
<evidence type="ECO:0000256" key="1">
    <source>
        <dbReference type="SAM" id="MobiDB-lite"/>
    </source>
</evidence>
<dbReference type="Gene3D" id="2.60.40.730">
    <property type="entry name" value="SOR catalytic domain"/>
    <property type="match status" value="1"/>
</dbReference>
<evidence type="ECO:0000256" key="2">
    <source>
        <dbReference type="SAM" id="SignalP"/>
    </source>
</evidence>
<feature type="chain" id="PRO_5031571361" description="Desulfoferrodoxin ferrous iron-binding domain-containing protein" evidence="2">
    <location>
        <begin position="19"/>
        <end position="172"/>
    </location>
</feature>
<reference evidence="4" key="1">
    <citation type="submission" date="2021-01" db="EMBL/GenBank/DDBJ databases">
        <authorList>
            <person name="Corre E."/>
            <person name="Pelletier E."/>
            <person name="Niang G."/>
            <person name="Scheremetjew M."/>
            <person name="Finn R."/>
            <person name="Kale V."/>
            <person name="Holt S."/>
            <person name="Cochrane G."/>
            <person name="Meng A."/>
            <person name="Brown T."/>
            <person name="Cohen L."/>
        </authorList>
    </citation>
    <scope>NUCLEOTIDE SEQUENCE</scope>
    <source>
        <strain evidence="4">CCMP281</strain>
    </source>
</reference>
<dbReference type="GO" id="GO:0016491">
    <property type="term" value="F:oxidoreductase activity"/>
    <property type="evidence" value="ECO:0007669"/>
    <property type="project" value="InterPro"/>
</dbReference>
<feature type="domain" description="Desulfoferrodoxin ferrous iron-binding" evidence="3">
    <location>
        <begin position="55"/>
        <end position="133"/>
    </location>
</feature>
<dbReference type="InterPro" id="IPR036073">
    <property type="entry name" value="Desulfoferrodoxin_Fe-bd_dom_sf"/>
</dbReference>
<proteinExistence type="predicted"/>
<evidence type="ECO:0000259" key="3">
    <source>
        <dbReference type="Pfam" id="PF01880"/>
    </source>
</evidence>
<dbReference type="GO" id="GO:0005506">
    <property type="term" value="F:iron ion binding"/>
    <property type="evidence" value="ECO:0007669"/>
    <property type="project" value="InterPro"/>
</dbReference>